<keyword evidence="1" id="KW-0732">Signal</keyword>
<feature type="chain" id="PRO_5042548571" evidence="1">
    <location>
        <begin position="23"/>
        <end position="218"/>
    </location>
</feature>
<sequence length="218" mass="22669">MTLISRLLIGTTLLAALPTAMAASTVDLSVTGSIVPAACTPSLSASDFHHGKISKSDLNMDGPTGFTENKKVATLSVNCTAATVYGIRGIDNRADTVGNNWYMTPYGLGLTPNGEKIGAHFLEIYPRESLIDGKPAFISVGNASGTTWSSAALGEKGIRNYGELLGFTDTAGPLSQPLPIKDATFALKSYLVIAAAKGLTLTDEVALDGAATIELVYL</sequence>
<gene>
    <name evidence="2" type="ORF">RI108_05030</name>
</gene>
<dbReference type="AlphaFoldDB" id="A0AAJ6M0T6"/>
<dbReference type="Proteomes" id="UP001258207">
    <property type="component" value="Chromosome"/>
</dbReference>
<reference evidence="2" key="1">
    <citation type="submission" date="2023-09" db="EMBL/GenBank/DDBJ databases">
        <title>First report of Pseudomonas coleopterorum DJ13 causing leaf spot on Rhododendron pulchrum Sweet in China.</title>
        <authorList>
            <person name="Zhang Y."/>
        </authorList>
    </citation>
    <scope>NUCLEOTIDE SEQUENCE</scope>
    <source>
        <strain evidence="2">DJ13</strain>
    </source>
</reference>
<organism evidence="2 3">
    <name type="scientific">Pseudomonas coleopterorum</name>
    <dbReference type="NCBI Taxonomy" id="1605838"/>
    <lineage>
        <taxon>Bacteria</taxon>
        <taxon>Pseudomonadati</taxon>
        <taxon>Pseudomonadota</taxon>
        <taxon>Gammaproteobacteria</taxon>
        <taxon>Pseudomonadales</taxon>
        <taxon>Pseudomonadaceae</taxon>
        <taxon>Pseudomonas</taxon>
    </lineage>
</organism>
<evidence type="ECO:0000313" key="2">
    <source>
        <dbReference type="EMBL" id="WNC10793.1"/>
    </source>
</evidence>
<dbReference type="RefSeq" id="WP_090359999.1">
    <property type="nucleotide sequence ID" value="NZ_CP134081.1"/>
</dbReference>
<accession>A0AAJ6M0T6</accession>
<dbReference type="InterPro" id="IPR010546">
    <property type="entry name" value="DUF1120"/>
</dbReference>
<evidence type="ECO:0000313" key="3">
    <source>
        <dbReference type="Proteomes" id="UP001258207"/>
    </source>
</evidence>
<feature type="signal peptide" evidence="1">
    <location>
        <begin position="1"/>
        <end position="22"/>
    </location>
</feature>
<protein>
    <submittedName>
        <fullName evidence="2">DUF1120 domain-containing protein</fullName>
    </submittedName>
</protein>
<name>A0AAJ6M0T6_9PSED</name>
<dbReference type="EMBL" id="CP134081">
    <property type="protein sequence ID" value="WNC10793.1"/>
    <property type="molecule type" value="Genomic_DNA"/>
</dbReference>
<proteinExistence type="predicted"/>
<evidence type="ECO:0000256" key="1">
    <source>
        <dbReference type="SAM" id="SignalP"/>
    </source>
</evidence>
<dbReference type="Pfam" id="PF06551">
    <property type="entry name" value="DUF1120"/>
    <property type="match status" value="1"/>
</dbReference>